<accession>A0A8X6QGL7</accession>
<sequence length="160" mass="17758">MIRFVIISGIILLYSVTILSFTIGDAGIVHVCCYSKDPGQYPPSCYDCNKMVYKNTLLACINATEMPNNISYKAAICMEKNCQIEPPKLTESESKYSPLIDMVTKFLAMARAKRSVFDNNVDGSDSNGKHGKLNIVQEVHTFVSGMPEPAPIEFGEPEYM</sequence>
<name>A0A8X6QGL7_NEPPI</name>
<dbReference type="AlphaFoldDB" id="A0A8X6QGL7"/>
<feature type="chain" id="PRO_5036487389" evidence="1">
    <location>
        <begin position="21"/>
        <end position="160"/>
    </location>
</feature>
<feature type="signal peptide" evidence="1">
    <location>
        <begin position="1"/>
        <end position="20"/>
    </location>
</feature>
<protein>
    <submittedName>
        <fullName evidence="2">Uncharacterized protein</fullName>
    </submittedName>
</protein>
<dbReference type="OrthoDB" id="6407470at2759"/>
<reference evidence="2" key="1">
    <citation type="submission" date="2020-08" db="EMBL/GenBank/DDBJ databases">
        <title>Multicomponent nature underlies the extraordinary mechanical properties of spider dragline silk.</title>
        <authorList>
            <person name="Kono N."/>
            <person name="Nakamura H."/>
            <person name="Mori M."/>
            <person name="Yoshida Y."/>
            <person name="Ohtoshi R."/>
            <person name="Malay A.D."/>
            <person name="Moran D.A.P."/>
            <person name="Tomita M."/>
            <person name="Numata K."/>
            <person name="Arakawa K."/>
        </authorList>
    </citation>
    <scope>NUCLEOTIDE SEQUENCE</scope>
</reference>
<evidence type="ECO:0000256" key="1">
    <source>
        <dbReference type="SAM" id="SignalP"/>
    </source>
</evidence>
<evidence type="ECO:0000313" key="2">
    <source>
        <dbReference type="EMBL" id="GFU17695.1"/>
    </source>
</evidence>
<keyword evidence="3" id="KW-1185">Reference proteome</keyword>
<dbReference type="Proteomes" id="UP000887013">
    <property type="component" value="Unassembled WGS sequence"/>
</dbReference>
<organism evidence="2 3">
    <name type="scientific">Nephila pilipes</name>
    <name type="common">Giant wood spider</name>
    <name type="synonym">Nephila maculata</name>
    <dbReference type="NCBI Taxonomy" id="299642"/>
    <lineage>
        <taxon>Eukaryota</taxon>
        <taxon>Metazoa</taxon>
        <taxon>Ecdysozoa</taxon>
        <taxon>Arthropoda</taxon>
        <taxon>Chelicerata</taxon>
        <taxon>Arachnida</taxon>
        <taxon>Araneae</taxon>
        <taxon>Araneomorphae</taxon>
        <taxon>Entelegynae</taxon>
        <taxon>Araneoidea</taxon>
        <taxon>Nephilidae</taxon>
        <taxon>Nephila</taxon>
    </lineage>
</organism>
<evidence type="ECO:0000313" key="3">
    <source>
        <dbReference type="Proteomes" id="UP000887013"/>
    </source>
</evidence>
<dbReference type="EMBL" id="BMAW01030690">
    <property type="protein sequence ID" value="GFU17695.1"/>
    <property type="molecule type" value="Genomic_DNA"/>
</dbReference>
<comment type="caution">
    <text evidence="2">The sequence shown here is derived from an EMBL/GenBank/DDBJ whole genome shotgun (WGS) entry which is preliminary data.</text>
</comment>
<gene>
    <name evidence="2" type="primary">AVEN_167456_1</name>
    <name evidence="2" type="ORF">NPIL_383061</name>
</gene>
<proteinExistence type="predicted"/>
<keyword evidence="1" id="KW-0732">Signal</keyword>